<keyword evidence="2" id="KW-1185">Reference proteome</keyword>
<reference evidence="1 2" key="1">
    <citation type="journal article" date="2012" name="Genome Biol.">
        <title>Genome and low-iron response of an oceanic diatom adapted to chronic iron limitation.</title>
        <authorList>
            <person name="Lommer M."/>
            <person name="Specht M."/>
            <person name="Roy A.S."/>
            <person name="Kraemer L."/>
            <person name="Andreson R."/>
            <person name="Gutowska M.A."/>
            <person name="Wolf J."/>
            <person name="Bergner S.V."/>
            <person name="Schilhabel M.B."/>
            <person name="Klostermeier U.C."/>
            <person name="Beiko R.G."/>
            <person name="Rosenstiel P."/>
            <person name="Hippler M."/>
            <person name="Laroche J."/>
        </authorList>
    </citation>
    <scope>NUCLEOTIDE SEQUENCE [LARGE SCALE GENOMIC DNA]</scope>
    <source>
        <strain evidence="1 2">CCMP1005</strain>
    </source>
</reference>
<gene>
    <name evidence="1" type="ORF">THAOC_24414</name>
</gene>
<proteinExistence type="predicted"/>
<accession>K0RS05</accession>
<evidence type="ECO:0000313" key="2">
    <source>
        <dbReference type="Proteomes" id="UP000266841"/>
    </source>
</evidence>
<comment type="caution">
    <text evidence="1">The sequence shown here is derived from an EMBL/GenBank/DDBJ whole genome shotgun (WGS) entry which is preliminary data.</text>
</comment>
<evidence type="ECO:0000313" key="1">
    <source>
        <dbReference type="EMBL" id="EJK55810.1"/>
    </source>
</evidence>
<feature type="non-terminal residue" evidence="1">
    <location>
        <position position="65"/>
    </location>
</feature>
<dbReference type="EMBL" id="AGNL01033169">
    <property type="protein sequence ID" value="EJK55810.1"/>
    <property type="molecule type" value="Genomic_DNA"/>
</dbReference>
<protein>
    <submittedName>
        <fullName evidence="1">Uncharacterized protein</fullName>
    </submittedName>
</protein>
<organism evidence="1 2">
    <name type="scientific">Thalassiosira oceanica</name>
    <name type="common">Marine diatom</name>
    <dbReference type="NCBI Taxonomy" id="159749"/>
    <lineage>
        <taxon>Eukaryota</taxon>
        <taxon>Sar</taxon>
        <taxon>Stramenopiles</taxon>
        <taxon>Ochrophyta</taxon>
        <taxon>Bacillariophyta</taxon>
        <taxon>Coscinodiscophyceae</taxon>
        <taxon>Thalassiosirophycidae</taxon>
        <taxon>Thalassiosirales</taxon>
        <taxon>Thalassiosiraceae</taxon>
        <taxon>Thalassiosira</taxon>
    </lineage>
</organism>
<dbReference type="Proteomes" id="UP000266841">
    <property type="component" value="Unassembled WGS sequence"/>
</dbReference>
<dbReference type="AlphaFoldDB" id="K0RS05"/>
<sequence>MVSNLALDEVTSSLVTDKHRIGGDFLHAAGEFDGPQSPVWARHAAAVISACNPVYLHHDQDDDLD</sequence>
<name>K0RS05_THAOC</name>